<keyword evidence="3" id="KW-0328">Glycosyltransferase</keyword>
<dbReference type="Pfam" id="PF00535">
    <property type="entry name" value="Glycos_transf_2"/>
    <property type="match status" value="1"/>
</dbReference>
<evidence type="ECO:0000313" key="3">
    <source>
        <dbReference type="EMBL" id="CRH05120.1"/>
    </source>
</evidence>
<dbReference type="PANTHER" id="PTHR48090:SF7">
    <property type="entry name" value="RFBJ PROTEIN"/>
    <property type="match status" value="1"/>
</dbReference>
<dbReference type="EMBL" id="LO017727">
    <property type="protein sequence ID" value="CRH05120.1"/>
    <property type="molecule type" value="Genomic_DNA"/>
</dbReference>
<dbReference type="CDD" id="cd04179">
    <property type="entry name" value="DPM_DPG-synthase_like"/>
    <property type="match status" value="1"/>
</dbReference>
<evidence type="ECO:0000256" key="1">
    <source>
        <dbReference type="SAM" id="Phobius"/>
    </source>
</evidence>
<keyword evidence="1" id="KW-1133">Transmembrane helix</keyword>
<feature type="transmembrane region" description="Helical" evidence="1">
    <location>
        <begin position="271"/>
        <end position="293"/>
    </location>
</feature>
<feature type="domain" description="Glycosyltransferase 2-like" evidence="2">
    <location>
        <begin position="6"/>
        <end position="168"/>
    </location>
</feature>
<dbReference type="InterPro" id="IPR029044">
    <property type="entry name" value="Nucleotide-diphossugar_trans"/>
</dbReference>
<dbReference type="PANTHER" id="PTHR48090">
    <property type="entry name" value="UNDECAPRENYL-PHOSPHATE 4-DEOXY-4-FORMAMIDO-L-ARABINOSE TRANSFERASE-RELATED"/>
    <property type="match status" value="1"/>
</dbReference>
<evidence type="ECO:0000259" key="2">
    <source>
        <dbReference type="Pfam" id="PF00535"/>
    </source>
</evidence>
<reference evidence="3" key="1">
    <citation type="submission" date="2015-04" db="EMBL/GenBank/DDBJ databases">
        <authorList>
            <person name="Syromyatnikov M.Y."/>
            <person name="Popov V.N."/>
        </authorList>
    </citation>
    <scope>NUCLEOTIDE SEQUENCE</scope>
    <source>
        <strain evidence="3">MO-1</strain>
    </source>
</reference>
<name>A0A1S7LDT9_MAGMO</name>
<organism evidence="3">
    <name type="scientific">Magnetococcus massalia (strain MO-1)</name>
    <dbReference type="NCBI Taxonomy" id="451514"/>
    <lineage>
        <taxon>Bacteria</taxon>
        <taxon>Pseudomonadati</taxon>
        <taxon>Pseudomonadota</taxon>
        <taxon>Magnetococcia</taxon>
        <taxon>Magnetococcales</taxon>
        <taxon>Magnetococcaceae</taxon>
        <taxon>Magnetococcus</taxon>
    </lineage>
</organism>
<gene>
    <name evidence="3" type="ORF">MAGMO_0921</name>
</gene>
<dbReference type="AlphaFoldDB" id="A0A1S7LDT9"/>
<dbReference type="Gene3D" id="3.90.550.10">
    <property type="entry name" value="Spore Coat Polysaccharide Biosynthesis Protein SpsA, Chain A"/>
    <property type="match status" value="1"/>
</dbReference>
<accession>A0A1S7LDT9</accession>
<feature type="transmembrane region" description="Helical" evidence="1">
    <location>
        <begin position="238"/>
        <end position="259"/>
    </location>
</feature>
<dbReference type="InterPro" id="IPR050256">
    <property type="entry name" value="Glycosyltransferase_2"/>
</dbReference>
<protein>
    <submittedName>
        <fullName evidence="3">Putative GT2: distantly related to GDP-Man: Dol-P b-mannosyltransferase</fullName>
    </submittedName>
</protein>
<keyword evidence="1" id="KW-0812">Transmembrane</keyword>
<keyword evidence="3" id="KW-0808">Transferase</keyword>
<sequence length="326" mass="36738">MFNLLIAVPCYNEAAELGAVLHRMPTALDGVDQITLLVIDDGSTDTTSEVARQHGAEVIRHHRNMGLGIAFQNILKAALEKDVDAVVTMDGDGQFNPDDIPTLLGTLRDEKAAMVTASRFMDPAFLPTNIPPAKLKGNRMMSWLINRLCGASFHDVSCGFRAYSREAILHLNLHGRFTYTQEVFLDIQAKRLKIVEVPVQVIYKAGRRSRMAHSLLRYGFQTLLIILRSYRDYQPLRFFLWIALFFYLLAIGFGANLLIHFFETGKFYGEIWSGMVSGVMLMLGVATTLMGLLSDMMVRIRENQERVLYLLKRNGHTDRSESSSSV</sequence>
<keyword evidence="1" id="KW-0472">Membrane</keyword>
<dbReference type="InterPro" id="IPR001173">
    <property type="entry name" value="Glyco_trans_2-like"/>
</dbReference>
<dbReference type="SUPFAM" id="SSF53448">
    <property type="entry name" value="Nucleotide-diphospho-sugar transferases"/>
    <property type="match status" value="1"/>
</dbReference>
<dbReference type="GO" id="GO:0016757">
    <property type="term" value="F:glycosyltransferase activity"/>
    <property type="evidence" value="ECO:0007669"/>
    <property type="project" value="UniProtKB-KW"/>
</dbReference>
<proteinExistence type="predicted"/>